<protein>
    <submittedName>
        <fullName evidence="1">Uncharacterized protein</fullName>
    </submittedName>
</protein>
<organism evidence="1">
    <name type="scientific">marine metagenome</name>
    <dbReference type="NCBI Taxonomy" id="408172"/>
    <lineage>
        <taxon>unclassified sequences</taxon>
        <taxon>metagenomes</taxon>
        <taxon>ecological metagenomes</taxon>
    </lineage>
</organism>
<dbReference type="EMBL" id="UINC01020075">
    <property type="protein sequence ID" value="SVA84649.1"/>
    <property type="molecule type" value="Genomic_DNA"/>
</dbReference>
<feature type="non-terminal residue" evidence="1">
    <location>
        <position position="638"/>
    </location>
</feature>
<sequence length="638" mass="64695">MFKNLLFSLVFVTFNLYPNTLGLNENDDGTWDVTYSSEEIIAGFQFNVVDANINSAFGGDASANGFMISSSTTTVIAFSLTGSTIPIGGGTLVVLDLTGTPTGLSNIIVSDPIGGNLNFTFDDGSGCIDELACNYDPGATQDDGSCEYSVTNYDCEGNCVNEDECGVCGGDNTSCLDCADVLNGDSLEDNCGVCDNDLSNDCVQDCDGTWGGDALEDECGVCNGDGSSCAEYIIDILYDSDTPIAGFQFVIENATLMNASGGAAADAGFTVSTGNNTIIGFSLTGATIPAGSGVLTTLVVQGTGACISDLILSDSGGIGLDADILDCLTIYYVAPVPGCTDSSACNFDEAANVDDGSCLSNDCAGECGGSAVVDECGVCGGDGISEGECDCDGNIEDCDGICGGDAFEDDCGVCNGDGTSCLFATLYFGALSDNNLEVWLDSPLDVAGFQFEVSGITITGASGGSASDAGFTVSFSTTTVIGFSLTGTTIPASDGVLLNLTFDGVTGDGICLSAAVISDISANGITTEYGACLDPEDYFNGGCSDMSACNYMENIDFDDGSCTYAEENYDCEGNCIVDIDCNGDCGGSAVVDECGVCGGNNISCADCAGVPNGDALEDECGVCNGDGSSCAEYIIDIL</sequence>
<reference evidence="1" key="1">
    <citation type="submission" date="2018-05" db="EMBL/GenBank/DDBJ databases">
        <authorList>
            <person name="Lanie J.A."/>
            <person name="Ng W.-L."/>
            <person name="Kazmierczak K.M."/>
            <person name="Andrzejewski T.M."/>
            <person name="Davidsen T.M."/>
            <person name="Wayne K.J."/>
            <person name="Tettelin H."/>
            <person name="Glass J.I."/>
            <person name="Rusch D."/>
            <person name="Podicherti R."/>
            <person name="Tsui H.-C.T."/>
            <person name="Winkler M.E."/>
        </authorList>
    </citation>
    <scope>NUCLEOTIDE SEQUENCE</scope>
</reference>
<gene>
    <name evidence="1" type="ORF">METZ01_LOCUS137503</name>
</gene>
<evidence type="ECO:0000313" key="1">
    <source>
        <dbReference type="EMBL" id="SVA84649.1"/>
    </source>
</evidence>
<name>A0A381Z629_9ZZZZ</name>
<dbReference type="AlphaFoldDB" id="A0A381Z629"/>
<proteinExistence type="predicted"/>
<accession>A0A381Z629</accession>